<protein>
    <submittedName>
        <fullName evidence="2">MarR family transcriptional regulator</fullName>
    </submittedName>
</protein>
<dbReference type="InterPro" id="IPR036388">
    <property type="entry name" value="WH-like_DNA-bd_sf"/>
</dbReference>
<dbReference type="InterPro" id="IPR036390">
    <property type="entry name" value="WH_DNA-bd_sf"/>
</dbReference>
<dbReference type="PROSITE" id="PS50995">
    <property type="entry name" value="HTH_MARR_2"/>
    <property type="match status" value="1"/>
</dbReference>
<proteinExistence type="predicted"/>
<feature type="domain" description="HTH marR-type" evidence="1">
    <location>
        <begin position="7"/>
        <end position="143"/>
    </location>
</feature>
<name>A0ABX7GNG7_9GAMM</name>
<dbReference type="SUPFAM" id="SSF46785">
    <property type="entry name" value="Winged helix' DNA-binding domain"/>
    <property type="match status" value="1"/>
</dbReference>
<gene>
    <name evidence="2" type="ORF">ISN74_10615</name>
</gene>
<dbReference type="Gene3D" id="1.10.10.10">
    <property type="entry name" value="Winged helix-like DNA-binding domain superfamily/Winged helix DNA-binding domain"/>
    <property type="match status" value="1"/>
</dbReference>
<dbReference type="InterPro" id="IPR000835">
    <property type="entry name" value="HTH_MarR-typ"/>
</dbReference>
<dbReference type="Proteomes" id="UP000663181">
    <property type="component" value="Chromosome"/>
</dbReference>
<dbReference type="PANTHER" id="PTHR33164">
    <property type="entry name" value="TRANSCRIPTIONAL REGULATOR, MARR FAMILY"/>
    <property type="match status" value="1"/>
</dbReference>
<dbReference type="RefSeq" id="WP_188799292.1">
    <property type="nucleotide sequence ID" value="NZ_BMIZ01000001.1"/>
</dbReference>
<sequence length="156" mass="17348">MYGTNNVDALAAALLDLMGCMNSPRQDEILLREAGVTLDRALFPLLVCLNHAPALGVGELAELVGRDASTISRQIAKLEELGLVKRRPSKEDLRIKEATITRSGARTIEAIVNARRRLLSKLLQDWTEEERTNLPRLMQKLADTMREGTAMMARSH</sequence>
<dbReference type="PANTHER" id="PTHR33164:SF57">
    <property type="entry name" value="MARR-FAMILY TRANSCRIPTIONAL REGULATOR"/>
    <property type="match status" value="1"/>
</dbReference>
<dbReference type="InterPro" id="IPR039422">
    <property type="entry name" value="MarR/SlyA-like"/>
</dbReference>
<reference evidence="2 3" key="1">
    <citation type="submission" date="2020-10" db="EMBL/GenBank/DDBJ databases">
        <title>Phylogeny of dyella-like bacteria.</title>
        <authorList>
            <person name="Fu J."/>
        </authorList>
    </citation>
    <scope>NUCLEOTIDE SEQUENCE [LARGE SCALE GENOMIC DNA]</scope>
    <source>
        <strain evidence="2 3">DHOB09</strain>
    </source>
</reference>
<dbReference type="CDD" id="cd00090">
    <property type="entry name" value="HTH_ARSR"/>
    <property type="match status" value="1"/>
</dbReference>
<evidence type="ECO:0000313" key="2">
    <source>
        <dbReference type="EMBL" id="QRN51970.1"/>
    </source>
</evidence>
<evidence type="ECO:0000313" key="3">
    <source>
        <dbReference type="Proteomes" id="UP000663181"/>
    </source>
</evidence>
<dbReference type="SMART" id="SM00347">
    <property type="entry name" value="HTH_MARR"/>
    <property type="match status" value="1"/>
</dbReference>
<dbReference type="PRINTS" id="PR00598">
    <property type="entry name" value="HTHMARR"/>
</dbReference>
<dbReference type="InterPro" id="IPR011991">
    <property type="entry name" value="ArsR-like_HTH"/>
</dbReference>
<dbReference type="EMBL" id="CP064030">
    <property type="protein sequence ID" value="QRN51970.1"/>
    <property type="molecule type" value="Genomic_DNA"/>
</dbReference>
<dbReference type="Pfam" id="PF01047">
    <property type="entry name" value="MarR"/>
    <property type="match status" value="1"/>
</dbReference>
<accession>A0ABX7GNG7</accession>
<evidence type="ECO:0000259" key="1">
    <source>
        <dbReference type="PROSITE" id="PS50995"/>
    </source>
</evidence>
<keyword evidence="3" id="KW-1185">Reference proteome</keyword>
<organism evidence="2 3">
    <name type="scientific">Dyella caseinilytica</name>
    <dbReference type="NCBI Taxonomy" id="1849581"/>
    <lineage>
        <taxon>Bacteria</taxon>
        <taxon>Pseudomonadati</taxon>
        <taxon>Pseudomonadota</taxon>
        <taxon>Gammaproteobacteria</taxon>
        <taxon>Lysobacterales</taxon>
        <taxon>Rhodanobacteraceae</taxon>
        <taxon>Dyella</taxon>
    </lineage>
</organism>